<sequence length="387" mass="39141">MTVVTPTVGARLRSARFWLVLGGVAVAGAVAVAVIGSGGGTGGRPLGPANAAPAGAKAVVEVLRDEGIDVSVTTTLDATSTAVSGDPERTSLLVDDADGFLTDGQWDDLGRLDADVVLLSPGQSALDALAPGVTALGPSAGGVAAPRCDVPSLARLDRVDVTGSAFAIDGSDAAGCLPTDAGLGLVEYADTTSSVTVVGATRALTNGSIADEDNAAFALSVLGRSPSLVWYLPSAADVPEGGGTLATLTPSWVTPSLVLLFLAGVAAMVWRGRRLGPLVVERLPVTVRASETTEGRARLYERSGQRLHALDQLRIGTLSRLSRATGLAAGASVDEVVSRVSSLLAADPAGVRSVLVDAHPADDRDLVALSDALLDLERAVHRATTPP</sequence>
<organism evidence="4 6">
    <name type="scientific">Frigoribacterium faeni</name>
    <dbReference type="NCBI Taxonomy" id="145483"/>
    <lineage>
        <taxon>Bacteria</taxon>
        <taxon>Bacillati</taxon>
        <taxon>Actinomycetota</taxon>
        <taxon>Actinomycetes</taxon>
        <taxon>Micrococcales</taxon>
        <taxon>Microbacteriaceae</taxon>
        <taxon>Frigoribacterium</taxon>
    </lineage>
</organism>
<keyword evidence="1" id="KW-0472">Membrane</keyword>
<dbReference type="EMBL" id="BJUV01000022">
    <property type="protein sequence ID" value="GEK83893.1"/>
    <property type="molecule type" value="Genomic_DNA"/>
</dbReference>
<dbReference type="Pfam" id="PF14258">
    <property type="entry name" value="DUF4350"/>
    <property type="match status" value="1"/>
</dbReference>
<reference evidence="3 5" key="1">
    <citation type="submission" date="2019-07" db="EMBL/GenBank/DDBJ databases">
        <title>Whole genome shotgun sequence of Frigoribacterium faeni NBRC 103066.</title>
        <authorList>
            <person name="Hosoyama A."/>
            <person name="Uohara A."/>
            <person name="Ohji S."/>
            <person name="Ichikawa N."/>
        </authorList>
    </citation>
    <scope>NUCLEOTIDE SEQUENCE [LARGE SCALE GENOMIC DNA]</scope>
    <source>
        <strain evidence="3 5">NBRC 103066</strain>
    </source>
</reference>
<keyword evidence="1" id="KW-0812">Transmembrane</keyword>
<dbReference type="Proteomes" id="UP000522688">
    <property type="component" value="Unassembled WGS sequence"/>
</dbReference>
<evidence type="ECO:0000313" key="4">
    <source>
        <dbReference type="EMBL" id="MBA8812322.1"/>
    </source>
</evidence>
<accession>A0A7W3PI28</accession>
<evidence type="ECO:0000313" key="5">
    <source>
        <dbReference type="Proteomes" id="UP000321154"/>
    </source>
</evidence>
<feature type="domain" description="DUF4350" evidence="2">
    <location>
        <begin position="48"/>
        <end position="222"/>
    </location>
</feature>
<gene>
    <name evidence="4" type="ORF">FB463_000546</name>
    <name evidence="3" type="ORF">FFA01_22020</name>
</gene>
<protein>
    <recommendedName>
        <fullName evidence="2">DUF4350 domain-containing protein</fullName>
    </recommendedName>
</protein>
<dbReference type="RefSeq" id="WP_146856064.1">
    <property type="nucleotide sequence ID" value="NZ_BAAAHR010000002.1"/>
</dbReference>
<evidence type="ECO:0000256" key="1">
    <source>
        <dbReference type="SAM" id="Phobius"/>
    </source>
</evidence>
<dbReference type="AlphaFoldDB" id="A0A7W3PI28"/>
<keyword evidence="1" id="KW-1133">Transmembrane helix</keyword>
<dbReference type="SUPFAM" id="SSF53613">
    <property type="entry name" value="Ribokinase-like"/>
    <property type="match status" value="1"/>
</dbReference>
<evidence type="ECO:0000313" key="6">
    <source>
        <dbReference type="Proteomes" id="UP000522688"/>
    </source>
</evidence>
<evidence type="ECO:0000259" key="2">
    <source>
        <dbReference type="Pfam" id="PF14258"/>
    </source>
</evidence>
<dbReference type="OrthoDB" id="5241668at2"/>
<feature type="transmembrane region" description="Helical" evidence="1">
    <location>
        <begin position="15"/>
        <end position="36"/>
    </location>
</feature>
<name>A0A7W3PI28_9MICO</name>
<dbReference type="InterPro" id="IPR029056">
    <property type="entry name" value="Ribokinase-like"/>
</dbReference>
<dbReference type="Proteomes" id="UP000321154">
    <property type="component" value="Unassembled WGS sequence"/>
</dbReference>
<dbReference type="InterPro" id="IPR025646">
    <property type="entry name" value="DUF4350"/>
</dbReference>
<dbReference type="EMBL" id="JACGWW010000001">
    <property type="protein sequence ID" value="MBA8812322.1"/>
    <property type="molecule type" value="Genomic_DNA"/>
</dbReference>
<comment type="caution">
    <text evidence="4">The sequence shown here is derived from an EMBL/GenBank/DDBJ whole genome shotgun (WGS) entry which is preliminary data.</text>
</comment>
<proteinExistence type="predicted"/>
<evidence type="ECO:0000313" key="3">
    <source>
        <dbReference type="EMBL" id="GEK83893.1"/>
    </source>
</evidence>
<keyword evidence="5" id="KW-1185">Reference proteome</keyword>
<reference evidence="4 6" key="2">
    <citation type="submission" date="2020-07" db="EMBL/GenBank/DDBJ databases">
        <title>Sequencing the genomes of 1000 actinobacteria strains.</title>
        <authorList>
            <person name="Klenk H.-P."/>
        </authorList>
    </citation>
    <scope>NUCLEOTIDE SEQUENCE [LARGE SCALE GENOMIC DNA]</scope>
    <source>
        <strain evidence="4 6">DSM 10309</strain>
    </source>
</reference>